<dbReference type="EMBL" id="JAGQLN010000008">
    <property type="protein sequence ID" value="MCA9376801.1"/>
    <property type="molecule type" value="Genomic_DNA"/>
</dbReference>
<organism evidence="3 4">
    <name type="scientific">Candidatus Dojkabacteria bacterium</name>
    <dbReference type="NCBI Taxonomy" id="2099670"/>
    <lineage>
        <taxon>Bacteria</taxon>
        <taxon>Candidatus Dojkabacteria</taxon>
    </lineage>
</organism>
<evidence type="ECO:0000256" key="1">
    <source>
        <dbReference type="ARBA" id="ARBA00023125"/>
    </source>
</evidence>
<dbReference type="SUPFAM" id="SSF47413">
    <property type="entry name" value="lambda repressor-like DNA-binding domains"/>
    <property type="match status" value="1"/>
</dbReference>
<sequence>MVESLRMESICNKVPQHRRKIGITQQGLAANVGVSRQTIIALEKGNYVPSVLLAIKISKFFQLPLEELFEIKTLTR</sequence>
<comment type="caution">
    <text evidence="3">The sequence shown here is derived from an EMBL/GenBank/DDBJ whole genome shotgun (WGS) entry which is preliminary data.</text>
</comment>
<dbReference type="CDD" id="cd00093">
    <property type="entry name" value="HTH_XRE"/>
    <property type="match status" value="1"/>
</dbReference>
<dbReference type="GO" id="GO:0003677">
    <property type="term" value="F:DNA binding"/>
    <property type="evidence" value="ECO:0007669"/>
    <property type="project" value="UniProtKB-KW"/>
</dbReference>
<dbReference type="PANTHER" id="PTHR46558:SF4">
    <property type="entry name" value="DNA-BIDING PHAGE PROTEIN"/>
    <property type="match status" value="1"/>
</dbReference>
<proteinExistence type="predicted"/>
<keyword evidence="1" id="KW-0238">DNA-binding</keyword>
<evidence type="ECO:0000259" key="2">
    <source>
        <dbReference type="PROSITE" id="PS50943"/>
    </source>
</evidence>
<evidence type="ECO:0000313" key="4">
    <source>
        <dbReference type="Proteomes" id="UP000741282"/>
    </source>
</evidence>
<reference evidence="3" key="1">
    <citation type="submission" date="2020-04" db="EMBL/GenBank/DDBJ databases">
        <authorList>
            <person name="Zhang T."/>
        </authorList>
    </citation>
    <scope>NUCLEOTIDE SEQUENCE</scope>
    <source>
        <strain evidence="3">HKST-UBA17</strain>
    </source>
</reference>
<dbReference type="AlphaFoldDB" id="A0A955KY38"/>
<accession>A0A955KY38</accession>
<gene>
    <name evidence="3" type="ORF">KC685_02685</name>
</gene>
<dbReference type="Pfam" id="PF01381">
    <property type="entry name" value="HTH_3"/>
    <property type="match status" value="1"/>
</dbReference>
<name>A0A955KY38_9BACT</name>
<dbReference type="Proteomes" id="UP000741282">
    <property type="component" value="Unassembled WGS sequence"/>
</dbReference>
<dbReference type="InterPro" id="IPR001387">
    <property type="entry name" value="Cro/C1-type_HTH"/>
</dbReference>
<protein>
    <submittedName>
        <fullName evidence="3">Helix-turn-helix transcriptional regulator</fullName>
    </submittedName>
</protein>
<evidence type="ECO:0000313" key="3">
    <source>
        <dbReference type="EMBL" id="MCA9376801.1"/>
    </source>
</evidence>
<feature type="domain" description="HTH cro/C1-type" evidence="2">
    <location>
        <begin position="18"/>
        <end position="68"/>
    </location>
</feature>
<dbReference type="Gene3D" id="1.10.260.40">
    <property type="entry name" value="lambda repressor-like DNA-binding domains"/>
    <property type="match status" value="1"/>
</dbReference>
<dbReference type="PROSITE" id="PS50943">
    <property type="entry name" value="HTH_CROC1"/>
    <property type="match status" value="1"/>
</dbReference>
<dbReference type="PANTHER" id="PTHR46558">
    <property type="entry name" value="TRACRIPTIONAL REGULATORY PROTEIN-RELATED-RELATED"/>
    <property type="match status" value="1"/>
</dbReference>
<dbReference type="InterPro" id="IPR010982">
    <property type="entry name" value="Lambda_DNA-bd_dom_sf"/>
</dbReference>
<dbReference type="SMART" id="SM00530">
    <property type="entry name" value="HTH_XRE"/>
    <property type="match status" value="1"/>
</dbReference>
<reference evidence="3" key="2">
    <citation type="journal article" date="2021" name="Microbiome">
        <title>Successional dynamics and alternative stable states in a saline activated sludge microbial community over 9 years.</title>
        <authorList>
            <person name="Wang Y."/>
            <person name="Ye J."/>
            <person name="Ju F."/>
            <person name="Liu L."/>
            <person name="Boyd J.A."/>
            <person name="Deng Y."/>
            <person name="Parks D.H."/>
            <person name="Jiang X."/>
            <person name="Yin X."/>
            <person name="Woodcroft B.J."/>
            <person name="Tyson G.W."/>
            <person name="Hugenholtz P."/>
            <person name="Polz M.F."/>
            <person name="Zhang T."/>
        </authorList>
    </citation>
    <scope>NUCLEOTIDE SEQUENCE</scope>
    <source>
        <strain evidence="3">HKST-UBA17</strain>
    </source>
</reference>